<dbReference type="InterPro" id="IPR012340">
    <property type="entry name" value="NA-bd_OB-fold"/>
</dbReference>
<dbReference type="Pfam" id="PF04057">
    <property type="entry name" value="Rep-A_N"/>
    <property type="match status" value="1"/>
</dbReference>
<sequence>MAVQLSAGTIAAINNGEKPEDVILQVIAVRKFPTGDRCRLLVSDGVHRCGFAVMATQLNPMINSGEVAQHAVIKVTKYFCSQVSEKKIMIIQGLEVLLTAEDVGGGIGNPTPYESGAAAPAAASNHSNTRPGGEIGNPTPYESGAAAPAAASNHSNTRSSPVANDLIGLCRDASEVATIVQRSTGKELRKKEISIVDHTNRAKPSESKRLCSKCHNQGHYKTTCPMRSTSNRKCSRCHCTGHYRNKCPIGLSPGPPTLNINASVAAAPPASAVSSAASGAAGRGRSPTKQPVSSGAGGREIVKGVCPMPETVPLLDAPHQSSVKERAAAFAVAMGEDHEHSDSEYPESEDSYCAGTEPLSPGPPKPPRTYAEELPPYTDDCMPPPPHDWHSHNDKSYEPCVKPGCLYPTLSDIESLSDKENFPDESSCSSGATVDATCISVDSLGTKILKIAQRHNQRIMTTLPKSAEEMDETEACSDTSGALNVAFCEDSTSQITPPKRHREEQGDTVQGHNQYKTPRISASPSKPVRQPDAPRP</sequence>
<evidence type="ECO:0000259" key="2">
    <source>
        <dbReference type="SMART" id="SM00343"/>
    </source>
</evidence>
<gene>
    <name evidence="4" type="primary">LOC108677590</name>
</gene>
<feature type="compositionally biased region" description="Low complexity" evidence="1">
    <location>
        <begin position="276"/>
        <end position="287"/>
    </location>
</feature>
<dbReference type="FunFam" id="2.40.50.140:FF:000117">
    <property type="entry name" value="Replication protein A subunit"/>
    <property type="match status" value="1"/>
</dbReference>
<dbReference type="GO" id="GO:0006260">
    <property type="term" value="P:DNA replication"/>
    <property type="evidence" value="ECO:0007669"/>
    <property type="project" value="InterPro"/>
</dbReference>
<accession>A0A8B7P5U3</accession>
<dbReference type="CDD" id="cd04477">
    <property type="entry name" value="RPA1N"/>
    <property type="match status" value="1"/>
</dbReference>
<dbReference type="SUPFAM" id="SSF57756">
    <property type="entry name" value="Retrovirus zinc finger-like domains"/>
    <property type="match status" value="1"/>
</dbReference>
<dbReference type="Gene3D" id="4.10.60.10">
    <property type="entry name" value="Zinc finger, CCHC-type"/>
    <property type="match status" value="1"/>
</dbReference>
<dbReference type="AlphaFoldDB" id="A0A8B7P5U3"/>
<dbReference type="InterPro" id="IPR036875">
    <property type="entry name" value="Znf_CCHC_sf"/>
</dbReference>
<name>A0A8B7P5U3_HYAAZ</name>
<feature type="region of interest" description="Disordered" evidence="1">
    <location>
        <begin position="333"/>
        <end position="367"/>
    </location>
</feature>
<organism evidence="3 4">
    <name type="scientific">Hyalella azteca</name>
    <name type="common">Amphipod</name>
    <dbReference type="NCBI Taxonomy" id="294128"/>
    <lineage>
        <taxon>Eukaryota</taxon>
        <taxon>Metazoa</taxon>
        <taxon>Ecdysozoa</taxon>
        <taxon>Arthropoda</taxon>
        <taxon>Crustacea</taxon>
        <taxon>Multicrustacea</taxon>
        <taxon>Malacostraca</taxon>
        <taxon>Eumalacostraca</taxon>
        <taxon>Peracarida</taxon>
        <taxon>Amphipoda</taxon>
        <taxon>Senticaudata</taxon>
        <taxon>Talitrida</taxon>
        <taxon>Talitroidea</taxon>
        <taxon>Hyalellidae</taxon>
        <taxon>Hyalella</taxon>
    </lineage>
</organism>
<dbReference type="GO" id="GO:0005634">
    <property type="term" value="C:nucleus"/>
    <property type="evidence" value="ECO:0007669"/>
    <property type="project" value="InterPro"/>
</dbReference>
<feature type="region of interest" description="Disordered" evidence="1">
    <location>
        <begin position="276"/>
        <end position="302"/>
    </location>
</feature>
<dbReference type="SUPFAM" id="SSF50249">
    <property type="entry name" value="Nucleic acid-binding proteins"/>
    <property type="match status" value="1"/>
</dbReference>
<dbReference type="InterPro" id="IPR001878">
    <property type="entry name" value="Znf_CCHC"/>
</dbReference>
<keyword evidence="3" id="KW-1185">Reference proteome</keyword>
<feature type="domain" description="CCHC-type" evidence="2">
    <location>
        <begin position="233"/>
        <end position="249"/>
    </location>
</feature>
<feature type="compositionally biased region" description="Polar residues" evidence="1">
    <location>
        <begin position="507"/>
        <end position="524"/>
    </location>
</feature>
<dbReference type="RefSeq" id="XP_018021325.1">
    <property type="nucleotide sequence ID" value="XM_018165836.2"/>
</dbReference>
<feature type="domain" description="CCHC-type" evidence="2">
    <location>
        <begin position="210"/>
        <end position="226"/>
    </location>
</feature>
<dbReference type="SMART" id="SM00343">
    <property type="entry name" value="ZnF_C2HC"/>
    <property type="match status" value="2"/>
</dbReference>
<dbReference type="KEGG" id="hazt:108677590"/>
<protein>
    <submittedName>
        <fullName evidence="4">Uncharacterized protein LOC108677590 isoform X1</fullName>
    </submittedName>
</protein>
<dbReference type="GO" id="GO:0003677">
    <property type="term" value="F:DNA binding"/>
    <property type="evidence" value="ECO:0007669"/>
    <property type="project" value="InterPro"/>
</dbReference>
<dbReference type="InterPro" id="IPR007199">
    <property type="entry name" value="Rep_factor-A_N"/>
</dbReference>
<dbReference type="GeneID" id="108677590"/>
<evidence type="ECO:0000256" key="1">
    <source>
        <dbReference type="SAM" id="MobiDB-lite"/>
    </source>
</evidence>
<dbReference type="OrthoDB" id="1751331at2759"/>
<dbReference type="Proteomes" id="UP000694843">
    <property type="component" value="Unplaced"/>
</dbReference>
<feature type="region of interest" description="Disordered" evidence="1">
    <location>
        <begin position="489"/>
        <end position="536"/>
    </location>
</feature>
<feature type="region of interest" description="Disordered" evidence="1">
    <location>
        <begin position="109"/>
        <end position="159"/>
    </location>
</feature>
<dbReference type="Gene3D" id="2.40.50.140">
    <property type="entry name" value="Nucleic acid-binding proteins"/>
    <property type="match status" value="1"/>
</dbReference>
<proteinExistence type="predicted"/>
<evidence type="ECO:0000313" key="4">
    <source>
        <dbReference type="RefSeq" id="XP_018021325.1"/>
    </source>
</evidence>
<reference evidence="4" key="1">
    <citation type="submission" date="2025-08" db="UniProtKB">
        <authorList>
            <consortium name="RefSeq"/>
        </authorList>
    </citation>
    <scope>IDENTIFICATION</scope>
    <source>
        <tissue evidence="4">Whole organism</tissue>
    </source>
</reference>
<dbReference type="GO" id="GO:0008270">
    <property type="term" value="F:zinc ion binding"/>
    <property type="evidence" value="ECO:0007669"/>
    <property type="project" value="InterPro"/>
</dbReference>
<evidence type="ECO:0000313" key="3">
    <source>
        <dbReference type="Proteomes" id="UP000694843"/>
    </source>
</evidence>